<dbReference type="InterPro" id="IPR003682">
    <property type="entry name" value="rRNA_ssu_MeTfrase_G"/>
</dbReference>
<sequence length="248" mass="28759">MVLKLREGVILNKSGKEKISRIFDKDQQTKLDIYMQMILDWQPMLHLVSTNALQNLRKHILDSAYLLKFMDSELTSAKSENESFFGIKNITEQDQLNEPKSPELCKYILDFGSGNGFPGVILAILGLDVILVEIHKKKCIFLDEVKIKLELNNLQVYNSDIRNFNLQSSNSCKYKEIKYIVTKGFGKVDKCIEYTEHIWSEDTVGLFIKSNDVESELEQALTKWNFNHKILSRYMPGFVLELKNLRKI</sequence>
<keyword evidence="2 6" id="KW-0698">rRNA processing</keyword>
<dbReference type="Pfam" id="PF02527">
    <property type="entry name" value="GidB"/>
    <property type="match status" value="1"/>
</dbReference>
<keyword evidence="8" id="KW-1185">Reference proteome</keyword>
<protein>
    <recommendedName>
        <fullName evidence="6">Ribosomal RNA small subunit methyltransferase G</fullName>
        <ecNumber evidence="6">2.1.1.170</ecNumber>
    </recommendedName>
    <alternativeName>
        <fullName evidence="6">16S rRNA 7-methylguanosine methyltransferase</fullName>
        <shortName evidence="6">16S rRNA m7G methyltransferase</shortName>
    </alternativeName>
</protein>
<comment type="subcellular location">
    <subcellularLocation>
        <location evidence="6">Cytoplasm</location>
    </subcellularLocation>
</comment>
<organism evidence="7 8">
    <name type="scientific">Candidatus Nesciobacter abundans</name>
    <dbReference type="NCBI Taxonomy" id="2601668"/>
    <lineage>
        <taxon>Bacteria</taxon>
        <taxon>Pseudomonadati</taxon>
        <taxon>Pseudomonadota</taxon>
        <taxon>Alphaproteobacteria</taxon>
        <taxon>Holosporales</taxon>
        <taxon>Holosporaceae</taxon>
        <taxon>Candidatus Nesciobacter</taxon>
    </lineage>
</organism>
<accession>A0A5C0UHA5</accession>
<dbReference type="PANTHER" id="PTHR31760:SF0">
    <property type="entry name" value="S-ADENOSYL-L-METHIONINE-DEPENDENT METHYLTRANSFERASES SUPERFAMILY PROTEIN"/>
    <property type="match status" value="1"/>
</dbReference>
<evidence type="ECO:0000256" key="1">
    <source>
        <dbReference type="ARBA" id="ARBA00022490"/>
    </source>
</evidence>
<evidence type="ECO:0000256" key="5">
    <source>
        <dbReference type="ARBA" id="ARBA00022691"/>
    </source>
</evidence>
<evidence type="ECO:0000313" key="7">
    <source>
        <dbReference type="EMBL" id="QEK39129.1"/>
    </source>
</evidence>
<evidence type="ECO:0000256" key="4">
    <source>
        <dbReference type="ARBA" id="ARBA00022679"/>
    </source>
</evidence>
<dbReference type="GO" id="GO:0070043">
    <property type="term" value="F:rRNA (guanine-N7-)-methyltransferase activity"/>
    <property type="evidence" value="ECO:0007669"/>
    <property type="project" value="UniProtKB-UniRule"/>
</dbReference>
<evidence type="ECO:0000256" key="3">
    <source>
        <dbReference type="ARBA" id="ARBA00022603"/>
    </source>
</evidence>
<evidence type="ECO:0000256" key="2">
    <source>
        <dbReference type="ARBA" id="ARBA00022552"/>
    </source>
</evidence>
<reference evidence="7 8" key="1">
    <citation type="submission" date="2019-08" db="EMBL/GenBank/DDBJ databases">
        <title>Highly reduced genomes of protist endosymbionts show evolutionary convergence.</title>
        <authorList>
            <person name="George E."/>
            <person name="Husnik F."/>
            <person name="Tashyreva D."/>
            <person name="Prokopchuk G."/>
            <person name="Horak A."/>
            <person name="Kwong W.K."/>
            <person name="Lukes J."/>
            <person name="Keeling P.J."/>
        </authorList>
    </citation>
    <scope>NUCLEOTIDE SEQUENCE [LARGE SCALE GENOMIC DNA]</scope>
    <source>
        <strain evidence="7">1604HC</strain>
    </source>
</reference>
<dbReference type="EMBL" id="CP043314">
    <property type="protein sequence ID" value="QEK39129.1"/>
    <property type="molecule type" value="Genomic_DNA"/>
</dbReference>
<dbReference type="EC" id="2.1.1.170" evidence="6"/>
<dbReference type="HAMAP" id="MF_00074">
    <property type="entry name" value="16SrRNA_methyltr_G"/>
    <property type="match status" value="1"/>
</dbReference>
<dbReference type="PIRSF" id="PIRSF003078">
    <property type="entry name" value="GidB"/>
    <property type="match status" value="1"/>
</dbReference>
<feature type="binding site" evidence="6">
    <location>
        <position position="112"/>
    </location>
    <ligand>
        <name>S-adenosyl-L-methionine</name>
        <dbReference type="ChEBI" id="CHEBI:59789"/>
    </ligand>
</feature>
<dbReference type="AlphaFoldDB" id="A0A5C0UHA5"/>
<dbReference type="Proteomes" id="UP000324924">
    <property type="component" value="Chromosome"/>
</dbReference>
<dbReference type="KEGG" id="nabu:FZC36_01620"/>
<dbReference type="PANTHER" id="PTHR31760">
    <property type="entry name" value="S-ADENOSYL-L-METHIONINE-DEPENDENT METHYLTRANSFERASES SUPERFAMILY PROTEIN"/>
    <property type="match status" value="1"/>
</dbReference>
<feature type="binding site" evidence="6">
    <location>
        <position position="183"/>
    </location>
    <ligand>
        <name>S-adenosyl-L-methionine</name>
        <dbReference type="ChEBI" id="CHEBI:59789"/>
    </ligand>
</feature>
<evidence type="ECO:0000256" key="6">
    <source>
        <dbReference type="HAMAP-Rule" id="MF_00074"/>
    </source>
</evidence>
<keyword evidence="1 6" id="KW-0963">Cytoplasm</keyword>
<dbReference type="SUPFAM" id="SSF53335">
    <property type="entry name" value="S-adenosyl-L-methionine-dependent methyltransferases"/>
    <property type="match status" value="1"/>
</dbReference>
<keyword evidence="5 6" id="KW-0949">S-adenosyl-L-methionine</keyword>
<feature type="binding site" evidence="6">
    <location>
        <position position="117"/>
    </location>
    <ligand>
        <name>S-adenosyl-L-methionine</name>
        <dbReference type="ChEBI" id="CHEBI:59789"/>
    </ligand>
</feature>
<comment type="function">
    <text evidence="6">Specifically methylates the N7 position of guanine in position 527 of 16S rRNA.</text>
</comment>
<dbReference type="GO" id="GO:0005829">
    <property type="term" value="C:cytosol"/>
    <property type="evidence" value="ECO:0007669"/>
    <property type="project" value="TreeGrafter"/>
</dbReference>
<dbReference type="OrthoDB" id="9808773at2"/>
<name>A0A5C0UHA5_9PROT</name>
<comment type="catalytic activity">
    <reaction evidence="6">
        <text>guanosine(527) in 16S rRNA + S-adenosyl-L-methionine = N(7)-methylguanosine(527) in 16S rRNA + S-adenosyl-L-homocysteine</text>
        <dbReference type="Rhea" id="RHEA:42732"/>
        <dbReference type="Rhea" id="RHEA-COMP:10209"/>
        <dbReference type="Rhea" id="RHEA-COMP:10210"/>
        <dbReference type="ChEBI" id="CHEBI:57856"/>
        <dbReference type="ChEBI" id="CHEBI:59789"/>
        <dbReference type="ChEBI" id="CHEBI:74269"/>
        <dbReference type="ChEBI" id="CHEBI:74480"/>
        <dbReference type="EC" id="2.1.1.170"/>
    </reaction>
</comment>
<dbReference type="Gene3D" id="3.40.50.150">
    <property type="entry name" value="Vaccinia Virus protein VP39"/>
    <property type="match status" value="1"/>
</dbReference>
<evidence type="ECO:0000313" key="8">
    <source>
        <dbReference type="Proteomes" id="UP000324924"/>
    </source>
</evidence>
<comment type="similarity">
    <text evidence="6">Belongs to the methyltransferase superfamily. RNA methyltransferase RsmG family.</text>
</comment>
<dbReference type="InterPro" id="IPR029063">
    <property type="entry name" value="SAM-dependent_MTases_sf"/>
</dbReference>
<keyword evidence="3 6" id="KW-0489">Methyltransferase</keyword>
<keyword evidence="4 6" id="KW-0808">Transferase</keyword>
<comment type="caution">
    <text evidence="6">Lacks conserved residue(s) required for the propagation of feature annotation.</text>
</comment>
<proteinExistence type="inferred from homology"/>
<gene>
    <name evidence="6" type="primary">rsmG</name>
    <name evidence="7" type="ORF">FZC36_01620</name>
</gene>